<name>A0A6J4H8C1_9ACTN</name>
<reference evidence="2" key="1">
    <citation type="submission" date="2020-02" db="EMBL/GenBank/DDBJ databases">
        <authorList>
            <person name="Meier V. D."/>
        </authorList>
    </citation>
    <scope>NUCLEOTIDE SEQUENCE</scope>
    <source>
        <strain evidence="2">AVDCRST_MAG41</strain>
    </source>
</reference>
<protein>
    <submittedName>
        <fullName evidence="2">Uncharacterized protein</fullName>
    </submittedName>
</protein>
<proteinExistence type="predicted"/>
<evidence type="ECO:0000313" key="2">
    <source>
        <dbReference type="EMBL" id="CAA9216607.1"/>
    </source>
</evidence>
<accession>A0A6J4H8C1</accession>
<dbReference type="AlphaFoldDB" id="A0A6J4H8C1"/>
<sequence>APRRDTRRYGPPRMSVPTRFTRTAQNPPDGPPGRAARRAARRPTDRPTDRRV</sequence>
<organism evidence="2">
    <name type="scientific">uncultured Mycobacteriales bacterium</name>
    <dbReference type="NCBI Taxonomy" id="581187"/>
    <lineage>
        <taxon>Bacteria</taxon>
        <taxon>Bacillati</taxon>
        <taxon>Actinomycetota</taxon>
        <taxon>Actinomycetes</taxon>
        <taxon>Mycobacteriales</taxon>
        <taxon>environmental samples</taxon>
    </lineage>
</organism>
<feature type="non-terminal residue" evidence="2">
    <location>
        <position position="52"/>
    </location>
</feature>
<feature type="compositionally biased region" description="Basic and acidic residues" evidence="1">
    <location>
        <begin position="42"/>
        <end position="52"/>
    </location>
</feature>
<gene>
    <name evidence="2" type="ORF">AVDCRST_MAG41-223</name>
</gene>
<dbReference type="EMBL" id="CADCTP010000022">
    <property type="protein sequence ID" value="CAA9216607.1"/>
    <property type="molecule type" value="Genomic_DNA"/>
</dbReference>
<evidence type="ECO:0000256" key="1">
    <source>
        <dbReference type="SAM" id="MobiDB-lite"/>
    </source>
</evidence>
<feature type="region of interest" description="Disordered" evidence="1">
    <location>
        <begin position="1"/>
        <end position="52"/>
    </location>
</feature>
<feature type="non-terminal residue" evidence="2">
    <location>
        <position position="1"/>
    </location>
</feature>